<feature type="compositionally biased region" description="Polar residues" evidence="1">
    <location>
        <begin position="1"/>
        <end position="10"/>
    </location>
</feature>
<keyword evidence="3" id="KW-1185">Reference proteome</keyword>
<accession>A0A1Y2IGJ5</accession>
<proteinExistence type="predicted"/>
<gene>
    <name evidence="2" type="ORF">PYCCODRAFT_1469565</name>
</gene>
<dbReference type="OrthoDB" id="3233534at2759"/>
<evidence type="ECO:0000313" key="2">
    <source>
        <dbReference type="EMBL" id="OSD00238.1"/>
    </source>
</evidence>
<organism evidence="2 3">
    <name type="scientific">Trametes coccinea (strain BRFM310)</name>
    <name type="common">Pycnoporus coccineus</name>
    <dbReference type="NCBI Taxonomy" id="1353009"/>
    <lineage>
        <taxon>Eukaryota</taxon>
        <taxon>Fungi</taxon>
        <taxon>Dikarya</taxon>
        <taxon>Basidiomycota</taxon>
        <taxon>Agaricomycotina</taxon>
        <taxon>Agaricomycetes</taxon>
        <taxon>Polyporales</taxon>
        <taxon>Polyporaceae</taxon>
        <taxon>Trametes</taxon>
    </lineage>
</organism>
<evidence type="ECO:0000313" key="3">
    <source>
        <dbReference type="Proteomes" id="UP000193067"/>
    </source>
</evidence>
<feature type="region of interest" description="Disordered" evidence="1">
    <location>
        <begin position="89"/>
        <end position="140"/>
    </location>
</feature>
<dbReference type="EMBL" id="KZ084120">
    <property type="protein sequence ID" value="OSD00238.1"/>
    <property type="molecule type" value="Genomic_DNA"/>
</dbReference>
<dbReference type="STRING" id="1353009.A0A1Y2IGJ5"/>
<protein>
    <submittedName>
        <fullName evidence="2">Uncharacterized protein</fullName>
    </submittedName>
</protein>
<feature type="compositionally biased region" description="Polar residues" evidence="1">
    <location>
        <begin position="114"/>
        <end position="123"/>
    </location>
</feature>
<sequence length="179" mass="19679">MYASQKSMSALQVEKDGSRRGGGRGDYQQPDGWAVVGGATAARQVTKTGDLSQLNAQRQPGDHCRDYLRQIEPFRRAARAASISVLVALQRPPPPPQRRKVQLLPRSVPLENKPGSTPGTSTAALEYEGAESTNEPSMSVEEAKTWIEEDSKEFFTFATRIPTRPRCTSRSYLLSTDPS</sequence>
<name>A0A1Y2IGJ5_TRAC3</name>
<dbReference type="AlphaFoldDB" id="A0A1Y2IGJ5"/>
<dbReference type="Proteomes" id="UP000193067">
    <property type="component" value="Unassembled WGS sequence"/>
</dbReference>
<evidence type="ECO:0000256" key="1">
    <source>
        <dbReference type="SAM" id="MobiDB-lite"/>
    </source>
</evidence>
<reference evidence="2 3" key="1">
    <citation type="journal article" date="2015" name="Biotechnol. Biofuels">
        <title>Enhanced degradation of softwood versus hardwood by the white-rot fungus Pycnoporus coccineus.</title>
        <authorList>
            <person name="Couturier M."/>
            <person name="Navarro D."/>
            <person name="Chevret D."/>
            <person name="Henrissat B."/>
            <person name="Piumi F."/>
            <person name="Ruiz-Duenas F.J."/>
            <person name="Martinez A.T."/>
            <person name="Grigoriev I.V."/>
            <person name="Riley R."/>
            <person name="Lipzen A."/>
            <person name="Berrin J.G."/>
            <person name="Master E.R."/>
            <person name="Rosso M.N."/>
        </authorList>
    </citation>
    <scope>NUCLEOTIDE SEQUENCE [LARGE SCALE GENOMIC DNA]</scope>
    <source>
        <strain evidence="2 3">BRFM310</strain>
    </source>
</reference>
<feature type="region of interest" description="Disordered" evidence="1">
    <location>
        <begin position="1"/>
        <end position="40"/>
    </location>
</feature>